<feature type="transmembrane region" description="Helical" evidence="2">
    <location>
        <begin position="24"/>
        <end position="50"/>
    </location>
</feature>
<sequence>MLIMTWQMSTCVKMPFGVSIDDDFVFKASLVLLCFLSLLWILVLFLILWLRKIHRRVDSISKRWSVYCRLAAGETSPVTDYQPPRKTTTDTCSLPLVISNKEAANSDKSNTWRNIDSAVSYGPVGEDGDGPSSGLQETSFGSSMAQDEKNGIEDASYIQMVHDNPPIQHSPSDHAEQDQTDGNRKRYMSLKSAKEDNQYASPGEGFAQEECSEVCERERDERQRNTNGVKDSERNEDDHGYLVVFHSDKSTGLPQGAENEPPYEDESQYLIPVETEPKEERNRKEEKRTGTHSKGKEEASDVLKTENDRLSPTDNLDEDKYGYLSSQHASVNLGTFGNYAVSEFQDTQPGEMFKRSRISQSADEDGYGYLLVQHVENSAANVDKAGTKVPVNQVHAGGISKSGGQMDPDYEDGNNYDYIAVQEMKNWSGSPDNTASKLQENNATCPESSTEDNHDYLTVVHEREVDEKYAGRDNLHSTTEQERQNTTDQIYANVHDKNNDYSKMSAGARSELIYVNQEDVQNVGDDFPIYANSEVQQDPAMRNYNPAFDYEDENPIYDNEIMDV</sequence>
<keyword evidence="2" id="KW-1133">Transmembrane helix</keyword>
<accession>A0A9X0DBI5</accession>
<keyword evidence="4" id="KW-1185">Reference proteome</keyword>
<feature type="region of interest" description="Disordered" evidence="1">
    <location>
        <begin position="119"/>
        <end position="147"/>
    </location>
</feature>
<feature type="compositionally biased region" description="Polar residues" evidence="1">
    <location>
        <begin position="430"/>
        <end position="448"/>
    </location>
</feature>
<feature type="compositionally biased region" description="Basic and acidic residues" evidence="1">
    <location>
        <begin position="275"/>
        <end position="311"/>
    </location>
</feature>
<evidence type="ECO:0000313" key="4">
    <source>
        <dbReference type="Proteomes" id="UP001163046"/>
    </source>
</evidence>
<feature type="region of interest" description="Disordered" evidence="1">
    <location>
        <begin position="195"/>
        <end position="319"/>
    </location>
</feature>
<feature type="compositionally biased region" description="Basic and acidic residues" evidence="1">
    <location>
        <begin position="171"/>
        <end position="183"/>
    </location>
</feature>
<organism evidence="3 4">
    <name type="scientific">Desmophyllum pertusum</name>
    <dbReference type="NCBI Taxonomy" id="174260"/>
    <lineage>
        <taxon>Eukaryota</taxon>
        <taxon>Metazoa</taxon>
        <taxon>Cnidaria</taxon>
        <taxon>Anthozoa</taxon>
        <taxon>Hexacorallia</taxon>
        <taxon>Scleractinia</taxon>
        <taxon>Caryophylliina</taxon>
        <taxon>Caryophylliidae</taxon>
        <taxon>Desmophyllum</taxon>
    </lineage>
</organism>
<name>A0A9X0DBI5_9CNID</name>
<keyword evidence="2" id="KW-0472">Membrane</keyword>
<evidence type="ECO:0000256" key="1">
    <source>
        <dbReference type="SAM" id="MobiDB-lite"/>
    </source>
</evidence>
<protein>
    <submittedName>
        <fullName evidence="3">Uncharacterized protein</fullName>
    </submittedName>
</protein>
<dbReference type="OrthoDB" id="10325027at2759"/>
<comment type="caution">
    <text evidence="3">The sequence shown here is derived from an EMBL/GenBank/DDBJ whole genome shotgun (WGS) entry which is preliminary data.</text>
</comment>
<dbReference type="EMBL" id="MU825398">
    <property type="protein sequence ID" value="KAJ7393596.1"/>
    <property type="molecule type" value="Genomic_DNA"/>
</dbReference>
<dbReference type="AlphaFoldDB" id="A0A9X0DBI5"/>
<reference evidence="3" key="1">
    <citation type="submission" date="2023-01" db="EMBL/GenBank/DDBJ databases">
        <title>Genome assembly of the deep-sea coral Lophelia pertusa.</title>
        <authorList>
            <person name="Herrera S."/>
            <person name="Cordes E."/>
        </authorList>
    </citation>
    <scope>NUCLEOTIDE SEQUENCE</scope>
    <source>
        <strain evidence="3">USNM1676648</strain>
        <tissue evidence="3">Polyp</tissue>
    </source>
</reference>
<feature type="compositionally biased region" description="Polar residues" evidence="1">
    <location>
        <begin position="133"/>
        <end position="145"/>
    </location>
</feature>
<evidence type="ECO:0000256" key="2">
    <source>
        <dbReference type="SAM" id="Phobius"/>
    </source>
</evidence>
<dbReference type="Proteomes" id="UP001163046">
    <property type="component" value="Unassembled WGS sequence"/>
</dbReference>
<evidence type="ECO:0000313" key="3">
    <source>
        <dbReference type="EMBL" id="KAJ7393596.1"/>
    </source>
</evidence>
<feature type="compositionally biased region" description="Basic and acidic residues" evidence="1">
    <location>
        <begin position="214"/>
        <end position="240"/>
    </location>
</feature>
<proteinExistence type="predicted"/>
<feature type="region of interest" description="Disordered" evidence="1">
    <location>
        <begin position="162"/>
        <end position="183"/>
    </location>
</feature>
<gene>
    <name evidence="3" type="ORF">OS493_006581</name>
</gene>
<feature type="region of interest" description="Disordered" evidence="1">
    <location>
        <begin position="430"/>
        <end position="452"/>
    </location>
</feature>
<keyword evidence="2" id="KW-0812">Transmembrane</keyword>